<dbReference type="EMBL" id="BKCP01005405">
    <property type="protein sequence ID" value="GER37793.1"/>
    <property type="molecule type" value="Genomic_DNA"/>
</dbReference>
<reference evidence="3" key="1">
    <citation type="journal article" date="2019" name="Curr. Biol.">
        <title>Genome Sequence of Striga asiatica Provides Insight into the Evolution of Plant Parasitism.</title>
        <authorList>
            <person name="Yoshida S."/>
            <person name="Kim S."/>
            <person name="Wafula E.K."/>
            <person name="Tanskanen J."/>
            <person name="Kim Y.M."/>
            <person name="Honaas L."/>
            <person name="Yang Z."/>
            <person name="Spallek T."/>
            <person name="Conn C.E."/>
            <person name="Ichihashi Y."/>
            <person name="Cheong K."/>
            <person name="Cui S."/>
            <person name="Der J.P."/>
            <person name="Gundlach H."/>
            <person name="Jiao Y."/>
            <person name="Hori C."/>
            <person name="Ishida J.K."/>
            <person name="Kasahara H."/>
            <person name="Kiba T."/>
            <person name="Kim M.S."/>
            <person name="Koo N."/>
            <person name="Laohavisit A."/>
            <person name="Lee Y.H."/>
            <person name="Lumba S."/>
            <person name="McCourt P."/>
            <person name="Mortimer J.C."/>
            <person name="Mutuku J.M."/>
            <person name="Nomura T."/>
            <person name="Sasaki-Sekimoto Y."/>
            <person name="Seto Y."/>
            <person name="Wang Y."/>
            <person name="Wakatake T."/>
            <person name="Sakakibara H."/>
            <person name="Demura T."/>
            <person name="Yamaguchi S."/>
            <person name="Yoneyama K."/>
            <person name="Manabe R.I."/>
            <person name="Nelson D.C."/>
            <person name="Schulman A.H."/>
            <person name="Timko M.P."/>
            <person name="dePamphilis C.W."/>
            <person name="Choi D."/>
            <person name="Shirasu K."/>
        </authorList>
    </citation>
    <scope>NUCLEOTIDE SEQUENCE [LARGE SCALE GENOMIC DNA]</scope>
    <source>
        <strain evidence="3">cv. UVA1</strain>
    </source>
</reference>
<proteinExistence type="predicted"/>
<keyword evidence="3" id="KW-1185">Reference proteome</keyword>
<accession>A0A5A7PY39</accession>
<evidence type="ECO:0000256" key="1">
    <source>
        <dbReference type="SAM" id="MobiDB-lite"/>
    </source>
</evidence>
<gene>
    <name evidence="2" type="ORF">STAS_14223</name>
</gene>
<dbReference type="AlphaFoldDB" id="A0A5A7PY39"/>
<sequence>MSSYAANPGEDGRVSVKSPKTQGAAEEGMCPRIFGISIGVKRLSCEDLTVLLSGHEDKSEALDHRSNDAITVRGSFGIFAREEETNATLECCLRGSPSGVKGSVSTFISERGTNDLRVKTRRLKWELGLPQDYVKGERNGEGAKGGKTRFLLQDSKGFEMEKKYNKWRSRFKLAFLQHSDIFYVCSKIETRAFVFEGWI</sequence>
<dbReference type="Proteomes" id="UP000325081">
    <property type="component" value="Unassembled WGS sequence"/>
</dbReference>
<comment type="caution">
    <text evidence="2">The sequence shown here is derived from an EMBL/GenBank/DDBJ whole genome shotgun (WGS) entry which is preliminary data.</text>
</comment>
<evidence type="ECO:0000313" key="2">
    <source>
        <dbReference type="EMBL" id="GER37793.1"/>
    </source>
</evidence>
<organism evidence="2 3">
    <name type="scientific">Striga asiatica</name>
    <name type="common">Asiatic witchweed</name>
    <name type="synonym">Buchnera asiatica</name>
    <dbReference type="NCBI Taxonomy" id="4170"/>
    <lineage>
        <taxon>Eukaryota</taxon>
        <taxon>Viridiplantae</taxon>
        <taxon>Streptophyta</taxon>
        <taxon>Embryophyta</taxon>
        <taxon>Tracheophyta</taxon>
        <taxon>Spermatophyta</taxon>
        <taxon>Magnoliopsida</taxon>
        <taxon>eudicotyledons</taxon>
        <taxon>Gunneridae</taxon>
        <taxon>Pentapetalae</taxon>
        <taxon>asterids</taxon>
        <taxon>lamiids</taxon>
        <taxon>Lamiales</taxon>
        <taxon>Orobanchaceae</taxon>
        <taxon>Buchnereae</taxon>
        <taxon>Striga</taxon>
    </lineage>
</organism>
<evidence type="ECO:0000313" key="3">
    <source>
        <dbReference type="Proteomes" id="UP000325081"/>
    </source>
</evidence>
<feature type="region of interest" description="Disordered" evidence="1">
    <location>
        <begin position="1"/>
        <end position="23"/>
    </location>
</feature>
<name>A0A5A7PY39_STRAF</name>
<protein>
    <submittedName>
        <fullName evidence="2">Mitochondrial import inner membrane translocase</fullName>
    </submittedName>
</protein>